<keyword evidence="13" id="KW-1003">Cell membrane</keyword>
<evidence type="ECO:0000256" key="13">
    <source>
        <dbReference type="HAMAP-Rule" id="MF_01398"/>
    </source>
</evidence>
<proteinExistence type="inferred from homology"/>
<dbReference type="PANTHER" id="PTHR33445:SF1">
    <property type="entry name" value="ATP SYNTHASE SUBUNIT B"/>
    <property type="match status" value="1"/>
</dbReference>
<evidence type="ECO:0000256" key="1">
    <source>
        <dbReference type="ARBA" id="ARBA00005513"/>
    </source>
</evidence>
<keyword evidence="9 13" id="KW-0066">ATP synthesis</keyword>
<dbReference type="GO" id="GO:0045259">
    <property type="term" value="C:proton-transporting ATP synthase complex"/>
    <property type="evidence" value="ECO:0007669"/>
    <property type="project" value="UniProtKB-KW"/>
</dbReference>
<organism evidence="16 17">
    <name type="scientific">Qipengyuania nanhaisediminis</name>
    <dbReference type="NCBI Taxonomy" id="604088"/>
    <lineage>
        <taxon>Bacteria</taxon>
        <taxon>Pseudomonadati</taxon>
        <taxon>Pseudomonadota</taxon>
        <taxon>Alphaproteobacteria</taxon>
        <taxon>Sphingomonadales</taxon>
        <taxon>Erythrobacteraceae</taxon>
        <taxon>Qipengyuania</taxon>
    </lineage>
</organism>
<dbReference type="HAMAP" id="MF_01398">
    <property type="entry name" value="ATP_synth_b_bprime"/>
    <property type="match status" value="1"/>
</dbReference>
<comment type="function">
    <text evidence="10 13">F(1)F(0) ATP synthase produces ATP from ADP in the presence of a proton or sodium gradient. F-type ATPases consist of two structural domains, F(1) containing the extramembraneous catalytic core and F(0) containing the membrane proton channel, linked together by a central stalk and a peripheral stalk. During catalysis, ATP synthesis in the catalytic domain of F(1) is coupled via a rotary mechanism of the central stalk subunits to proton translocation.</text>
</comment>
<evidence type="ECO:0000256" key="5">
    <source>
        <dbReference type="ARBA" id="ARBA00022781"/>
    </source>
</evidence>
<dbReference type="OrthoDB" id="9805716at2"/>
<dbReference type="RefSeq" id="WP_090479768.1">
    <property type="nucleotide sequence ID" value="NZ_FOWZ01000002.1"/>
</dbReference>
<feature type="coiled-coil region" evidence="15">
    <location>
        <begin position="85"/>
        <end position="112"/>
    </location>
</feature>
<keyword evidence="17" id="KW-1185">Reference proteome</keyword>
<evidence type="ECO:0000256" key="15">
    <source>
        <dbReference type="SAM" id="Coils"/>
    </source>
</evidence>
<evidence type="ECO:0000256" key="3">
    <source>
        <dbReference type="ARBA" id="ARBA00022547"/>
    </source>
</evidence>
<dbReference type="Proteomes" id="UP000199331">
    <property type="component" value="Unassembled WGS sequence"/>
</dbReference>
<protein>
    <recommendedName>
        <fullName evidence="13">ATP synthase subunit b</fullName>
    </recommendedName>
    <alternativeName>
        <fullName evidence="13">ATP synthase F(0) sector subunit b</fullName>
    </alternativeName>
    <alternativeName>
        <fullName evidence="13">ATPase subunit I</fullName>
    </alternativeName>
    <alternativeName>
        <fullName evidence="13">F-type ATPase subunit b</fullName>
        <shortName evidence="13">F-ATPase subunit b</shortName>
    </alternativeName>
</protein>
<dbReference type="STRING" id="604088.SAMN04488060_1629"/>
<dbReference type="InterPro" id="IPR050059">
    <property type="entry name" value="ATP_synthase_B_chain"/>
</dbReference>
<comment type="subcellular location">
    <subcellularLocation>
        <location evidence="13">Cell membrane</location>
        <topology evidence="13">Single-pass membrane protein</topology>
    </subcellularLocation>
    <subcellularLocation>
        <location evidence="12">Endomembrane system</location>
        <topology evidence="12">Single-pass membrane protein</topology>
    </subcellularLocation>
</comment>
<accession>A0A1I5MXB1</accession>
<keyword evidence="3 13" id="KW-0138">CF(0)</keyword>
<evidence type="ECO:0000313" key="16">
    <source>
        <dbReference type="EMBL" id="SFP14119.1"/>
    </source>
</evidence>
<sequence length="164" mass="17490">MPQIAQLADTWSSQVFWLLVFFGITFLVVGNLMVPKVMSTVAERDGQIAADLAAAKAARDAADEQEEAWRVRENENRAAAQAIVAKAKDEAAAKSEKKLKAAQTRIDKKLADAEARIGDARTEALAEVESVAVEAAQDIVKTLAGVKVTKPVATKAVKEAMANG</sequence>
<dbReference type="GO" id="GO:0046961">
    <property type="term" value="F:proton-transporting ATPase activity, rotational mechanism"/>
    <property type="evidence" value="ECO:0007669"/>
    <property type="project" value="TreeGrafter"/>
</dbReference>
<dbReference type="InterPro" id="IPR002146">
    <property type="entry name" value="ATP_synth_b/b'su_bac/chlpt"/>
</dbReference>
<evidence type="ECO:0000256" key="2">
    <source>
        <dbReference type="ARBA" id="ARBA00022448"/>
    </source>
</evidence>
<comment type="similarity">
    <text evidence="1 13 14">Belongs to the ATPase B chain family.</text>
</comment>
<keyword evidence="7 13" id="KW-0406">Ion transport</keyword>
<keyword evidence="5 13" id="KW-0375">Hydrogen ion transport</keyword>
<evidence type="ECO:0000256" key="9">
    <source>
        <dbReference type="ARBA" id="ARBA00023310"/>
    </source>
</evidence>
<keyword evidence="6 13" id="KW-1133">Transmembrane helix</keyword>
<comment type="function">
    <text evidence="11">Component of the F(0) channel, it forms part of the peripheral stalk, linking F(1) to F(0). The b'-subunit is a diverged and duplicated form of b found in plants and photosynthetic bacteria.</text>
</comment>
<reference evidence="17" key="1">
    <citation type="submission" date="2016-10" db="EMBL/GenBank/DDBJ databases">
        <authorList>
            <person name="Varghese N."/>
            <person name="Submissions S."/>
        </authorList>
    </citation>
    <scope>NUCLEOTIDE SEQUENCE [LARGE SCALE GENOMIC DNA]</scope>
    <source>
        <strain evidence="17">CGMCC 1.7715</strain>
    </source>
</reference>
<evidence type="ECO:0000256" key="14">
    <source>
        <dbReference type="RuleBase" id="RU003848"/>
    </source>
</evidence>
<feature type="transmembrane region" description="Helical" evidence="13">
    <location>
        <begin position="15"/>
        <end position="34"/>
    </location>
</feature>
<dbReference type="EMBL" id="FOWZ01000002">
    <property type="protein sequence ID" value="SFP14119.1"/>
    <property type="molecule type" value="Genomic_DNA"/>
</dbReference>
<evidence type="ECO:0000256" key="4">
    <source>
        <dbReference type="ARBA" id="ARBA00022692"/>
    </source>
</evidence>
<dbReference type="GO" id="GO:0046933">
    <property type="term" value="F:proton-transporting ATP synthase activity, rotational mechanism"/>
    <property type="evidence" value="ECO:0007669"/>
    <property type="project" value="UniProtKB-UniRule"/>
</dbReference>
<name>A0A1I5MXB1_9SPHN</name>
<keyword evidence="8 13" id="KW-0472">Membrane</keyword>
<dbReference type="AlphaFoldDB" id="A0A1I5MXB1"/>
<dbReference type="Pfam" id="PF00430">
    <property type="entry name" value="ATP-synt_B"/>
    <property type="match status" value="1"/>
</dbReference>
<keyword evidence="15" id="KW-0175">Coiled coil</keyword>
<comment type="subunit">
    <text evidence="13">F-type ATPases have 2 components, F(1) - the catalytic core - and F(0) - the membrane proton channel. F(1) has five subunits: alpha(3), beta(3), gamma(1), delta(1), epsilon(1). F(0) has three main subunits: a(1), b(2) and c(10-14). The alpha and beta chains form an alternating ring which encloses part of the gamma chain. F(1) is attached to F(0) by a central stalk formed by the gamma and epsilon chains, while a peripheral stalk is formed by the delta and b chains.</text>
</comment>
<dbReference type="GO" id="GO:0005886">
    <property type="term" value="C:plasma membrane"/>
    <property type="evidence" value="ECO:0007669"/>
    <property type="project" value="UniProtKB-SubCell"/>
</dbReference>
<keyword evidence="4 13" id="KW-0812">Transmembrane</keyword>
<gene>
    <name evidence="13" type="primary">atpF</name>
    <name evidence="16" type="ORF">SAMN04488060_1629</name>
</gene>
<dbReference type="GO" id="GO:0012505">
    <property type="term" value="C:endomembrane system"/>
    <property type="evidence" value="ECO:0007669"/>
    <property type="project" value="UniProtKB-SubCell"/>
</dbReference>
<evidence type="ECO:0000256" key="12">
    <source>
        <dbReference type="ARBA" id="ARBA00037847"/>
    </source>
</evidence>
<evidence type="ECO:0000256" key="8">
    <source>
        <dbReference type="ARBA" id="ARBA00023136"/>
    </source>
</evidence>
<evidence type="ECO:0000256" key="7">
    <source>
        <dbReference type="ARBA" id="ARBA00023065"/>
    </source>
</evidence>
<dbReference type="PANTHER" id="PTHR33445">
    <property type="entry name" value="ATP SYNTHASE SUBUNIT B', CHLOROPLASTIC"/>
    <property type="match status" value="1"/>
</dbReference>
<keyword evidence="2 13" id="KW-0813">Transport</keyword>
<evidence type="ECO:0000313" key="17">
    <source>
        <dbReference type="Proteomes" id="UP000199331"/>
    </source>
</evidence>
<evidence type="ECO:0000256" key="11">
    <source>
        <dbReference type="ARBA" id="ARBA00025614"/>
    </source>
</evidence>
<evidence type="ECO:0000256" key="10">
    <source>
        <dbReference type="ARBA" id="ARBA00025198"/>
    </source>
</evidence>
<evidence type="ECO:0000256" key="6">
    <source>
        <dbReference type="ARBA" id="ARBA00022989"/>
    </source>
</evidence>